<dbReference type="EMBL" id="NGJU01000006">
    <property type="protein sequence ID" value="RST96597.1"/>
    <property type="molecule type" value="Genomic_DNA"/>
</dbReference>
<feature type="domain" description="DUF4097" evidence="2">
    <location>
        <begin position="211"/>
        <end position="349"/>
    </location>
</feature>
<keyword evidence="1" id="KW-0812">Transmembrane</keyword>
<dbReference type="PANTHER" id="PTHR34094:SF1">
    <property type="entry name" value="PROTEIN FAM185A"/>
    <property type="match status" value="1"/>
</dbReference>
<protein>
    <recommendedName>
        <fullName evidence="2">DUF4097 domain-containing protein</fullName>
    </recommendedName>
</protein>
<evidence type="ECO:0000313" key="4">
    <source>
        <dbReference type="Proteomes" id="UP000287239"/>
    </source>
</evidence>
<evidence type="ECO:0000313" key="3">
    <source>
        <dbReference type="EMBL" id="RST96597.1"/>
    </source>
</evidence>
<reference evidence="3 4" key="1">
    <citation type="submission" date="2017-05" db="EMBL/GenBank/DDBJ databases">
        <title>Vagococcus spp. assemblies.</title>
        <authorList>
            <person name="Gulvik C.A."/>
        </authorList>
    </citation>
    <scope>NUCLEOTIDE SEQUENCE [LARGE SCALE GENOMIC DNA]</scope>
    <source>
        <strain evidence="3 4">NCFB 2777</strain>
    </source>
</reference>
<dbReference type="OrthoDB" id="2199251at2"/>
<evidence type="ECO:0000256" key="1">
    <source>
        <dbReference type="SAM" id="Phobius"/>
    </source>
</evidence>
<dbReference type="AlphaFoldDB" id="A0A429ZSE1"/>
<feature type="transmembrane region" description="Helical" evidence="1">
    <location>
        <begin position="16"/>
        <end position="38"/>
    </location>
</feature>
<dbReference type="PANTHER" id="PTHR34094">
    <property type="match status" value="1"/>
</dbReference>
<gene>
    <name evidence="3" type="ORF">CBF35_05035</name>
</gene>
<name>A0A429ZSE1_9ENTE</name>
<keyword evidence="1" id="KW-0472">Membrane</keyword>
<dbReference type="InterPro" id="IPR025164">
    <property type="entry name" value="Toastrack_DUF4097"/>
</dbReference>
<proteinExistence type="predicted"/>
<keyword evidence="1" id="KW-1133">Transmembrane helix</keyword>
<organism evidence="3 4">
    <name type="scientific">Vagococcus salmoninarum</name>
    <dbReference type="NCBI Taxonomy" id="2739"/>
    <lineage>
        <taxon>Bacteria</taxon>
        <taxon>Bacillati</taxon>
        <taxon>Bacillota</taxon>
        <taxon>Bacilli</taxon>
        <taxon>Lactobacillales</taxon>
        <taxon>Enterococcaceae</taxon>
        <taxon>Vagococcus</taxon>
    </lineage>
</organism>
<evidence type="ECO:0000259" key="2">
    <source>
        <dbReference type="Pfam" id="PF13349"/>
    </source>
</evidence>
<accession>A0A429ZSE1</accession>
<keyword evidence="4" id="KW-1185">Reference proteome</keyword>
<dbReference type="Proteomes" id="UP000287239">
    <property type="component" value="Unassembled WGS sequence"/>
</dbReference>
<dbReference type="Pfam" id="PF13349">
    <property type="entry name" value="DUF4097"/>
    <property type="match status" value="1"/>
</dbReference>
<sequence length="359" mass="39997">MDLQHLKGETLMKKKIIALIVFGILLIVVGSAGSAYYYNLADKEIRTTTRETFKVKNEKNATTLELTIQGNIPYAISSSDDDQFHLNSETFSKDQNSTVTWLPQEADGKTTLAVDFNRKKRKQSTFTFGFDIWEGRYEYINLNIPKSYETIHLKTNNSSGHKSINVSDLNAKSLTFDNQTGTVHLYNVNAETITADVKRGGFEVYNTTVEKDLDVTSDDGYLSINDTRAPNFSLKTKNNDISASDLIGDGQITSDHGDINLASVAGKINATTKNGDISWNLGKPRDDMKLETVNGDIYVYLHEVNTKLSITGKSKTGNVTLFGKETENFSKTADAPHLELTTLYGDINVDSDENDYYEE</sequence>
<comment type="caution">
    <text evidence="3">The sequence shown here is derived from an EMBL/GenBank/DDBJ whole genome shotgun (WGS) entry which is preliminary data.</text>
</comment>